<evidence type="ECO:0000256" key="9">
    <source>
        <dbReference type="ARBA" id="ARBA00022989"/>
    </source>
</evidence>
<dbReference type="SMART" id="SM00387">
    <property type="entry name" value="HATPase_c"/>
    <property type="match status" value="1"/>
</dbReference>
<evidence type="ECO:0000259" key="13">
    <source>
        <dbReference type="PROSITE" id="PS50109"/>
    </source>
</evidence>
<dbReference type="Pfam" id="PF02518">
    <property type="entry name" value="HATPase_c"/>
    <property type="match status" value="1"/>
</dbReference>
<protein>
    <recommendedName>
        <fullName evidence="3">histidine kinase</fullName>
        <ecNumber evidence="3">2.7.13.3</ecNumber>
    </recommendedName>
</protein>
<keyword evidence="4" id="KW-1003">Cell membrane</keyword>
<keyword evidence="12" id="KW-0472">Membrane</keyword>
<keyword evidence="9 12" id="KW-1133">Transmembrane helix</keyword>
<keyword evidence="8" id="KW-0418">Kinase</keyword>
<keyword evidence="10" id="KW-0902">Two-component regulatory system</keyword>
<gene>
    <name evidence="14" type="ORF">MNBD_DELTA02-239</name>
</gene>
<dbReference type="InterPro" id="IPR036097">
    <property type="entry name" value="HisK_dim/P_sf"/>
</dbReference>
<accession>A0A3B0V0B3</accession>
<dbReference type="Gene3D" id="1.10.287.130">
    <property type="match status" value="1"/>
</dbReference>
<evidence type="ECO:0000256" key="7">
    <source>
        <dbReference type="ARBA" id="ARBA00022692"/>
    </source>
</evidence>
<name>A0A3B0V0B3_9ZZZZ</name>
<dbReference type="GO" id="GO:0000155">
    <property type="term" value="F:phosphorelay sensor kinase activity"/>
    <property type="evidence" value="ECO:0007669"/>
    <property type="project" value="InterPro"/>
</dbReference>
<comment type="subcellular location">
    <subcellularLocation>
        <location evidence="2">Cell membrane</location>
        <topology evidence="2">Multi-pass membrane protein</topology>
    </subcellularLocation>
</comment>
<keyword evidence="11" id="KW-0175">Coiled coil</keyword>
<organism evidence="14">
    <name type="scientific">hydrothermal vent metagenome</name>
    <dbReference type="NCBI Taxonomy" id="652676"/>
    <lineage>
        <taxon>unclassified sequences</taxon>
        <taxon>metagenomes</taxon>
        <taxon>ecological metagenomes</taxon>
    </lineage>
</organism>
<keyword evidence="7 12" id="KW-0812">Transmembrane</keyword>
<dbReference type="InterPro" id="IPR003594">
    <property type="entry name" value="HATPase_dom"/>
</dbReference>
<dbReference type="PROSITE" id="PS50109">
    <property type="entry name" value="HIS_KIN"/>
    <property type="match status" value="1"/>
</dbReference>
<feature type="transmembrane region" description="Helical" evidence="12">
    <location>
        <begin position="324"/>
        <end position="345"/>
    </location>
</feature>
<sequence length="650" mass="73812">MPAERWSVIGRFSLLFVFLSIAVVVVVFAFYRANLKGEKQLIERNQKDILDHMKDISVTDFGSVVSDLMFLSEHKHMREYLRDPSENNIKKLASDYLSLGIRKGVYDQIRFIDATGMEVVRVNYNEGDFIGMSLEKPQRRADRYYVKEILTLSKGEVFVSPLDLNVDNAEAERSYELIMRFGTPVFDNNGKLQGMVILNYLAEKFMNKLKDHENISYARLMLLNKNGYYLSGVEDRELWGFMEDKGRGNTFQTRFQEEWKMINERDRDQFYTPMGLFSYVTIYPVRNSLDTDAPVVKDVPSSKYAWKMVTFVPRDVFKGLVSKYSYILTAMLLIVFAGISLWYLAGCRLRKFYAEEALKKANLSLERKVAERTQKLNTLNEELEAETSRLAEFIKVVDKINKELIASNQYKTTFLSNISHEMKTPLNHIITSAELLHLQGCGRVTDECRKYVKNIKAGSNNLMEFIDDLLELTSAASGGIDMNMAEFKAKDILEEVVDKTISMTAAKHQDFKINIDKDLGLVRGEPGMLRQVFLNLLENAVKFTPDGGSIYLEVRKSSENGKVFLRALVRDSGIGIGASDIGRIFRPFEIGERGGVRNYQGVGIGLALAKRYVEYHGGEIWGGNNPGGGSTFEFYIPLGSSAEAAGDDIH</sequence>
<evidence type="ECO:0000256" key="5">
    <source>
        <dbReference type="ARBA" id="ARBA00022553"/>
    </source>
</evidence>
<dbReference type="EMBL" id="UOEZ01000041">
    <property type="protein sequence ID" value="VAW36481.1"/>
    <property type="molecule type" value="Genomic_DNA"/>
</dbReference>
<reference evidence="14" key="1">
    <citation type="submission" date="2018-06" db="EMBL/GenBank/DDBJ databases">
        <authorList>
            <person name="Zhirakovskaya E."/>
        </authorList>
    </citation>
    <scope>NUCLEOTIDE SEQUENCE</scope>
</reference>
<dbReference type="InterPro" id="IPR029151">
    <property type="entry name" value="Sensor-like_sf"/>
</dbReference>
<dbReference type="InterPro" id="IPR036890">
    <property type="entry name" value="HATPase_C_sf"/>
</dbReference>
<keyword evidence="5" id="KW-0597">Phosphoprotein</keyword>
<evidence type="ECO:0000256" key="3">
    <source>
        <dbReference type="ARBA" id="ARBA00012438"/>
    </source>
</evidence>
<feature type="transmembrane region" description="Helical" evidence="12">
    <location>
        <begin position="12"/>
        <end position="31"/>
    </location>
</feature>
<dbReference type="SUPFAM" id="SSF103190">
    <property type="entry name" value="Sensory domain-like"/>
    <property type="match status" value="2"/>
</dbReference>
<dbReference type="SUPFAM" id="SSF55874">
    <property type="entry name" value="ATPase domain of HSP90 chaperone/DNA topoisomerase II/histidine kinase"/>
    <property type="match status" value="1"/>
</dbReference>
<feature type="domain" description="Histidine kinase" evidence="13">
    <location>
        <begin position="417"/>
        <end position="640"/>
    </location>
</feature>
<evidence type="ECO:0000256" key="10">
    <source>
        <dbReference type="ARBA" id="ARBA00023012"/>
    </source>
</evidence>
<keyword evidence="6" id="KW-0808">Transferase</keyword>
<dbReference type="GO" id="GO:0005886">
    <property type="term" value="C:plasma membrane"/>
    <property type="evidence" value="ECO:0007669"/>
    <property type="project" value="UniProtKB-SubCell"/>
</dbReference>
<evidence type="ECO:0000256" key="8">
    <source>
        <dbReference type="ARBA" id="ARBA00022777"/>
    </source>
</evidence>
<evidence type="ECO:0000313" key="14">
    <source>
        <dbReference type="EMBL" id="VAW36481.1"/>
    </source>
</evidence>
<dbReference type="SMART" id="SM00388">
    <property type="entry name" value="HisKA"/>
    <property type="match status" value="1"/>
</dbReference>
<dbReference type="Pfam" id="PF00512">
    <property type="entry name" value="HisKA"/>
    <property type="match status" value="1"/>
</dbReference>
<evidence type="ECO:0000256" key="2">
    <source>
        <dbReference type="ARBA" id="ARBA00004651"/>
    </source>
</evidence>
<dbReference type="AlphaFoldDB" id="A0A3B0V0B3"/>
<dbReference type="PRINTS" id="PR00344">
    <property type="entry name" value="BCTRLSENSOR"/>
</dbReference>
<dbReference type="InterPro" id="IPR003661">
    <property type="entry name" value="HisK_dim/P_dom"/>
</dbReference>
<feature type="coiled-coil region" evidence="11">
    <location>
        <begin position="362"/>
        <end position="396"/>
    </location>
</feature>
<dbReference type="InterPro" id="IPR004358">
    <property type="entry name" value="Sig_transdc_His_kin-like_C"/>
</dbReference>
<evidence type="ECO:0000256" key="12">
    <source>
        <dbReference type="SAM" id="Phobius"/>
    </source>
</evidence>
<dbReference type="InterPro" id="IPR048760">
    <property type="entry name" value="VP0354-like_sensor_dom"/>
</dbReference>
<comment type="catalytic activity">
    <reaction evidence="1">
        <text>ATP + protein L-histidine = ADP + protein N-phospho-L-histidine.</text>
        <dbReference type="EC" id="2.7.13.3"/>
    </reaction>
</comment>
<dbReference type="SUPFAM" id="SSF47384">
    <property type="entry name" value="Homodimeric domain of signal transducing histidine kinase"/>
    <property type="match status" value="1"/>
</dbReference>
<dbReference type="PANTHER" id="PTHR43711:SF1">
    <property type="entry name" value="HISTIDINE KINASE 1"/>
    <property type="match status" value="1"/>
</dbReference>
<dbReference type="Gene3D" id="3.30.450.20">
    <property type="entry name" value="PAS domain"/>
    <property type="match status" value="2"/>
</dbReference>
<evidence type="ECO:0000256" key="11">
    <source>
        <dbReference type="SAM" id="Coils"/>
    </source>
</evidence>
<dbReference type="InterPro" id="IPR050736">
    <property type="entry name" value="Sensor_HK_Regulatory"/>
</dbReference>
<dbReference type="Gene3D" id="3.30.565.10">
    <property type="entry name" value="Histidine kinase-like ATPase, C-terminal domain"/>
    <property type="match status" value="1"/>
</dbReference>
<dbReference type="EC" id="2.7.13.3" evidence="3"/>
<evidence type="ECO:0000256" key="4">
    <source>
        <dbReference type="ARBA" id="ARBA00022475"/>
    </source>
</evidence>
<dbReference type="InterPro" id="IPR005467">
    <property type="entry name" value="His_kinase_dom"/>
</dbReference>
<evidence type="ECO:0000256" key="6">
    <source>
        <dbReference type="ARBA" id="ARBA00022679"/>
    </source>
</evidence>
<dbReference type="Pfam" id="PF21623">
    <property type="entry name" value="HK_sensor_dom_bact"/>
    <property type="match status" value="1"/>
</dbReference>
<evidence type="ECO:0000256" key="1">
    <source>
        <dbReference type="ARBA" id="ARBA00000085"/>
    </source>
</evidence>
<dbReference type="PANTHER" id="PTHR43711">
    <property type="entry name" value="TWO-COMPONENT HISTIDINE KINASE"/>
    <property type="match status" value="1"/>
</dbReference>
<dbReference type="CDD" id="cd00082">
    <property type="entry name" value="HisKA"/>
    <property type="match status" value="1"/>
</dbReference>
<proteinExistence type="predicted"/>